<dbReference type="InterPro" id="IPR050668">
    <property type="entry name" value="Cytochrome_b5"/>
</dbReference>
<keyword evidence="8" id="KW-1185">Reference proteome</keyword>
<dbReference type="InterPro" id="IPR036400">
    <property type="entry name" value="Cyt_B5-like_heme/steroid_sf"/>
</dbReference>
<comment type="caution">
    <text evidence="7">The sequence shown here is derived from an EMBL/GenBank/DDBJ whole genome shotgun (WGS) entry which is preliminary data.</text>
</comment>
<dbReference type="Proteomes" id="UP001244011">
    <property type="component" value="Unassembled WGS sequence"/>
</dbReference>
<dbReference type="SMART" id="SM01117">
    <property type="entry name" value="Cyt-b5"/>
    <property type="match status" value="2"/>
</dbReference>
<name>A0AAJ0FGP9_9PEZI</name>
<gene>
    <name evidence="7" type="ORF">QBC33DRAFT_585941</name>
</gene>
<dbReference type="PROSITE" id="PS50255">
    <property type="entry name" value="CYTOCHROME_B5_2"/>
    <property type="match status" value="1"/>
</dbReference>
<evidence type="ECO:0000256" key="3">
    <source>
        <dbReference type="ARBA" id="ARBA00023004"/>
    </source>
</evidence>
<dbReference type="GO" id="GO:0016020">
    <property type="term" value="C:membrane"/>
    <property type="evidence" value="ECO:0007669"/>
    <property type="project" value="TreeGrafter"/>
</dbReference>
<comment type="similarity">
    <text evidence="4">Belongs to the cytochrome b5 family.</text>
</comment>
<evidence type="ECO:0000313" key="7">
    <source>
        <dbReference type="EMBL" id="KAK1767831.1"/>
    </source>
</evidence>
<keyword evidence="1" id="KW-0349">Heme</keyword>
<feature type="compositionally biased region" description="Pro residues" evidence="5">
    <location>
        <begin position="1"/>
        <end position="20"/>
    </location>
</feature>
<proteinExistence type="inferred from homology"/>
<dbReference type="InterPro" id="IPR001199">
    <property type="entry name" value="Cyt_B5-like_heme/steroid-bd"/>
</dbReference>
<dbReference type="PANTHER" id="PTHR19359">
    <property type="entry name" value="CYTOCHROME B5"/>
    <property type="match status" value="1"/>
</dbReference>
<dbReference type="SUPFAM" id="SSF55856">
    <property type="entry name" value="Cytochrome b5-like heme/steroid binding domain"/>
    <property type="match status" value="1"/>
</dbReference>
<keyword evidence="2" id="KW-0479">Metal-binding</keyword>
<dbReference type="Gene3D" id="3.10.120.10">
    <property type="entry name" value="Cytochrome b5-like heme/steroid binding domain"/>
    <property type="match status" value="1"/>
</dbReference>
<evidence type="ECO:0000256" key="4">
    <source>
        <dbReference type="ARBA" id="ARBA00038168"/>
    </source>
</evidence>
<evidence type="ECO:0000259" key="6">
    <source>
        <dbReference type="PROSITE" id="PS50255"/>
    </source>
</evidence>
<dbReference type="GeneID" id="85314645"/>
<feature type="domain" description="Cytochrome b5 heme-binding" evidence="6">
    <location>
        <begin position="967"/>
        <end position="1045"/>
    </location>
</feature>
<organism evidence="7 8">
    <name type="scientific">Phialemonium atrogriseum</name>
    <dbReference type="NCBI Taxonomy" id="1093897"/>
    <lineage>
        <taxon>Eukaryota</taxon>
        <taxon>Fungi</taxon>
        <taxon>Dikarya</taxon>
        <taxon>Ascomycota</taxon>
        <taxon>Pezizomycotina</taxon>
        <taxon>Sordariomycetes</taxon>
        <taxon>Sordariomycetidae</taxon>
        <taxon>Cephalothecales</taxon>
        <taxon>Cephalothecaceae</taxon>
        <taxon>Phialemonium</taxon>
    </lineage>
</organism>
<evidence type="ECO:0000256" key="2">
    <source>
        <dbReference type="ARBA" id="ARBA00022723"/>
    </source>
</evidence>
<dbReference type="Pfam" id="PF00173">
    <property type="entry name" value="Cyt-b5"/>
    <property type="match status" value="1"/>
</dbReference>
<keyword evidence="3" id="KW-0408">Iron</keyword>
<dbReference type="GO" id="GO:0020037">
    <property type="term" value="F:heme binding"/>
    <property type="evidence" value="ECO:0007669"/>
    <property type="project" value="TreeGrafter"/>
</dbReference>
<feature type="region of interest" description="Disordered" evidence="5">
    <location>
        <begin position="1"/>
        <end position="43"/>
    </location>
</feature>
<accession>A0AAJ0FGP9</accession>
<dbReference type="EMBL" id="MU839007">
    <property type="protein sequence ID" value="KAK1767831.1"/>
    <property type="molecule type" value="Genomic_DNA"/>
</dbReference>
<dbReference type="PANTHER" id="PTHR19359:SF14">
    <property type="entry name" value="CYTOCHROME B5 A"/>
    <property type="match status" value="1"/>
</dbReference>
<evidence type="ECO:0000313" key="8">
    <source>
        <dbReference type="Proteomes" id="UP001244011"/>
    </source>
</evidence>
<dbReference type="GO" id="GO:0046872">
    <property type="term" value="F:metal ion binding"/>
    <property type="evidence" value="ECO:0007669"/>
    <property type="project" value="UniProtKB-KW"/>
</dbReference>
<evidence type="ECO:0000256" key="1">
    <source>
        <dbReference type="ARBA" id="ARBA00022617"/>
    </source>
</evidence>
<reference evidence="7" key="1">
    <citation type="submission" date="2023-06" db="EMBL/GenBank/DDBJ databases">
        <title>Genome-scale phylogeny and comparative genomics of the fungal order Sordariales.</title>
        <authorList>
            <consortium name="Lawrence Berkeley National Laboratory"/>
            <person name="Hensen N."/>
            <person name="Bonometti L."/>
            <person name="Westerberg I."/>
            <person name="Brannstrom I.O."/>
            <person name="Guillou S."/>
            <person name="Cros-Aarteil S."/>
            <person name="Calhoun S."/>
            <person name="Haridas S."/>
            <person name="Kuo A."/>
            <person name="Mondo S."/>
            <person name="Pangilinan J."/>
            <person name="Riley R."/>
            <person name="Labutti K."/>
            <person name="Andreopoulos B."/>
            <person name="Lipzen A."/>
            <person name="Chen C."/>
            <person name="Yanf M."/>
            <person name="Daum C."/>
            <person name="Ng V."/>
            <person name="Clum A."/>
            <person name="Steindorff A."/>
            <person name="Ohm R."/>
            <person name="Martin F."/>
            <person name="Silar P."/>
            <person name="Natvig D."/>
            <person name="Lalanne C."/>
            <person name="Gautier V."/>
            <person name="Ament-Velasquez S.L."/>
            <person name="Kruys A."/>
            <person name="Hutchinson M.I."/>
            <person name="Powell A.J."/>
            <person name="Barry K."/>
            <person name="Miller A.N."/>
            <person name="Grigoriev I.V."/>
            <person name="Debuchy R."/>
            <person name="Gladieux P."/>
            <person name="Thoren M.H."/>
            <person name="Johannesson H."/>
        </authorList>
    </citation>
    <scope>NUCLEOTIDE SEQUENCE</scope>
    <source>
        <strain evidence="7">8032-3</strain>
    </source>
</reference>
<dbReference type="RefSeq" id="XP_060284044.1">
    <property type="nucleotide sequence ID" value="XM_060431458.1"/>
</dbReference>
<sequence>MDPPNPNPNPPNTAGPPPSPWAAKFGLPPGAWPSLTRQGHSSMAPHVPYLDPTWYATNPPASMPPIPPPPRPDLLDDLFAAERTQQRYLGGLKAWQAGALATPLARWVPGGHDRDAGPPVVDAPAVMRIAAARVEGGGVVDAAAVVLDGDLLRVDEGRWCKVFRRERWFDLAAGIAEGVPEPVDGVAGDGVVWSVDCPAVWEVMRVCLELADRLVKATAETGFLDTLLFGFTMQVPSGEWTINGRAQEAQASAAEILQELDRFAPRLVFSFIDEENSRTDLSNHHPVGETRRVHDEDSKWFVYSGIHVRFLRVLLSKESTLAEKTLARFGFAVTVVHQLMHAIFYCQEKERIINLLGEFPKSEWFMETEWVRELGCSWENSIFGGQVTLHPSYVDKKSGRGNFMFASIQDWPNPAMGDMSKGREAGAELGRRYVFPVPTYWISCLLAQEYWDLWVPMYGAQALQFPRMFRSRRSDIRDHSAHRLRVNFGVREMRPGLRDAAKDFLVRRAHWRRLRPWYRVEHLYWAVSPWSDVHFRAALERFWYAYHARDEVGGHRAYREVRDASLAQGSFNRNWFWQGVSMIMSLTLPMRQTEAHANLATAPRPGAWRRSGAAATAGVPWEFDNPACNVEGARSYVLETRHFAGGRGTRKHIHTLGKKFLEEAERLYPLNIELTLGVWHSWASIGRQMRTRNLGEGDWLEFDFAMPLYEGKEMHLPVPAGVNGPEKEYVEWTGDPKLEMDKYDLSSVDSISAKGEAVDEYDSDPGEPGVMPAANIAKFQVLDSARPERYYTVGEVNDHRAQDDLWLLCDDGQFGFDIYEATGIWDAMVEEDPRYREAILCEKTQYGWKVIHPDLEWRVKETARFLGKLMKQSITEEEAREMDGLNSRPLWVVIGRRIFDVTRFPCRRGLERAYLYFLQNPSKVSSPNAYREWFLENLGDRAPEMLREMELYCCGTIRSSLRRSARVRPFTANEVGWHNNKDHRMYIIILDGVYDVTDFEDFHPGGRKLLQGSAGKDVTQQFRDSHQDWQGCLKTYEHLKIGRIVEERERTSINLGEFEIMLEDKVYNIQSLTVTNGAAYQALLRWFGTDSTAVLRQQQPRYLVWLAEQPDLIVAKIARPLKPLTRDMLAYHNDCSQAEDAGPDLAFVDLRLSLAEFLARNNKSDVQSGREPWVGVDNDIYCVSDLIIKGSSCDMPTGVPVWEALRSYAGKNITDQVLAQWIRDYHQCRKIGYLVAPGSLAKKFIYSEGHGAYLAPHESRYQRKRKGADLFDDGDEGDDGHLASRRRDYAWF</sequence>
<protein>
    <recommendedName>
        <fullName evidence="6">Cytochrome b5 heme-binding domain-containing protein</fullName>
    </recommendedName>
</protein>
<evidence type="ECO:0000256" key="5">
    <source>
        <dbReference type="SAM" id="MobiDB-lite"/>
    </source>
</evidence>